<evidence type="ECO:0000256" key="3">
    <source>
        <dbReference type="ARBA" id="ARBA00009431"/>
    </source>
</evidence>
<dbReference type="PROSITE" id="PS00131">
    <property type="entry name" value="CARBOXYPEPT_SER_SER"/>
    <property type="match status" value="1"/>
</dbReference>
<reference evidence="18" key="2">
    <citation type="submission" date="2023-06" db="EMBL/GenBank/DDBJ databases">
        <authorList>
            <consortium name="Lawrence Berkeley National Laboratory"/>
            <person name="Mondo S.J."/>
            <person name="Hensen N."/>
            <person name="Bonometti L."/>
            <person name="Westerberg I."/>
            <person name="Brannstrom I.O."/>
            <person name="Guillou S."/>
            <person name="Cros-Aarteil S."/>
            <person name="Calhoun S."/>
            <person name="Haridas S."/>
            <person name="Kuo A."/>
            <person name="Pangilinan J."/>
            <person name="Riley R."/>
            <person name="Labutti K."/>
            <person name="Andreopoulos B."/>
            <person name="Lipzen A."/>
            <person name="Chen C."/>
            <person name="Yanf M."/>
            <person name="Daum C."/>
            <person name="Ng V."/>
            <person name="Clum A."/>
            <person name="Steindorff A."/>
            <person name="Ohm R."/>
            <person name="Martin F."/>
            <person name="Silar P."/>
            <person name="Natvig D."/>
            <person name="Lalanne C."/>
            <person name="Gautier V."/>
            <person name="Ament-Velasquez S.L."/>
            <person name="Kruys A."/>
            <person name="Hutchinson M.I."/>
            <person name="Powell A.J."/>
            <person name="Barry K."/>
            <person name="Miller A.N."/>
            <person name="Grigoriev I.V."/>
            <person name="Debuchy R."/>
            <person name="Gladieux P."/>
            <person name="Thoren M.H."/>
            <person name="Johannesson H."/>
        </authorList>
    </citation>
    <scope>NUCLEOTIDE SEQUENCE</scope>
    <source>
        <strain evidence="18">CBS 626.80</strain>
    </source>
</reference>
<dbReference type="Gene3D" id="3.40.50.1820">
    <property type="entry name" value="alpha/beta hydrolase"/>
    <property type="match status" value="1"/>
</dbReference>
<comment type="function">
    <text evidence="14">Protease with a carboxypeptidase B-like function involved in the C-terminal processing of the lysine and arginine residues from protein precursors. Promotes cell fusion and is involved in the programmed cell death.</text>
</comment>
<evidence type="ECO:0000256" key="8">
    <source>
        <dbReference type="ARBA" id="ARBA00022729"/>
    </source>
</evidence>
<name>A0AAN6SKK2_9PEZI</name>
<dbReference type="Pfam" id="PF00450">
    <property type="entry name" value="Peptidase_S10"/>
    <property type="match status" value="1"/>
</dbReference>
<dbReference type="GO" id="GO:0006915">
    <property type="term" value="P:apoptotic process"/>
    <property type="evidence" value="ECO:0007669"/>
    <property type="project" value="UniProtKB-KW"/>
</dbReference>
<feature type="region of interest" description="Disordered" evidence="16">
    <location>
        <begin position="563"/>
        <end position="660"/>
    </location>
</feature>
<evidence type="ECO:0000256" key="14">
    <source>
        <dbReference type="ARBA" id="ARBA00037042"/>
    </source>
</evidence>
<evidence type="ECO:0000256" key="1">
    <source>
        <dbReference type="ARBA" id="ARBA00001003"/>
    </source>
</evidence>
<evidence type="ECO:0000256" key="12">
    <source>
        <dbReference type="ARBA" id="ARBA00023136"/>
    </source>
</evidence>
<proteinExistence type="inferred from homology"/>
<evidence type="ECO:0000256" key="16">
    <source>
        <dbReference type="SAM" id="MobiDB-lite"/>
    </source>
</evidence>
<evidence type="ECO:0000256" key="4">
    <source>
        <dbReference type="ARBA" id="ARBA00022645"/>
    </source>
</evidence>
<keyword evidence="19" id="KW-1185">Reference proteome</keyword>
<dbReference type="FunFam" id="3.40.50.1820:FF:000121">
    <property type="entry name" value="Carboxypeptidase D"/>
    <property type="match status" value="1"/>
</dbReference>
<comment type="caution">
    <text evidence="18">The sequence shown here is derived from an EMBL/GenBank/DDBJ whole genome shotgun (WGS) entry which is preliminary data.</text>
</comment>
<dbReference type="SUPFAM" id="SSF53474">
    <property type="entry name" value="alpha/beta-Hydrolases"/>
    <property type="match status" value="1"/>
</dbReference>
<keyword evidence="5 15" id="KW-0645">Protease</keyword>
<evidence type="ECO:0000256" key="11">
    <source>
        <dbReference type="ARBA" id="ARBA00023034"/>
    </source>
</evidence>
<evidence type="ECO:0000256" key="9">
    <source>
        <dbReference type="ARBA" id="ARBA00022801"/>
    </source>
</evidence>
<keyword evidence="13" id="KW-0325">Glycoprotein</keyword>
<sequence length="660" mass="73163">MAATTNAGRSMASWRRLPTLIAAFTLSWTSSFVAAAGSADYFVHDLPGAPDGPLLKMHAGHIEVTPETNGNLFFWHFQNKHIANKQRTVIWLNGGPGCSSEDGALMEIGPYRLKDENTLVYNDGAWNEFANVLFVDNPVGTGFSYVDTNAYIHELTEMAANFITFLERWFALFPEYEHDDLYIAGESYAGQHIPYIAQAIIERNKNAGPISHKWNLAGLLIGNGWVSPKEQYDAYLQFAYEKGIVKKGTDLATRLENQQRLCQLRITEIPDKIDYPECEEILQDMLQQTASGVGASGKQQCYNMYDVRLKDDYPSCGMAWPPDLKSVTPYLRKKEVIKALNINENKSTGWTECNGQVGMNFHPKTKPSITLLPGILSSGVPILLFSGAEDLICNHLGTEALISNMQWNGGKGFELTPGTWATRRDWTFEGEPAGFWQQARNLTYVLFYNSSHMVPFDYPRRTRDMLDRFMGVDISSIGGQPTDSRLDGEKLPETTVGGAAGNSTSNQAAEKAKLEMAKWEAYRKSGELVLVIVIVAAAVWGWFVWKERRKTAGQGYIGVATGERHSISTNPSGPHQGNVSGGGRTRGQGLEGFRNKRSGRRDVEAQDFDENELDDLHLSKPEDPHADSRYSIGGASDDEEEEEEGRKTEKGGPSGQAGRS</sequence>
<evidence type="ECO:0000256" key="17">
    <source>
        <dbReference type="SAM" id="Phobius"/>
    </source>
</evidence>
<dbReference type="InterPro" id="IPR018202">
    <property type="entry name" value="Ser_caboxypep_ser_AS"/>
</dbReference>
<feature type="compositionally biased region" description="Gly residues" evidence="16">
    <location>
        <begin position="579"/>
        <end position="590"/>
    </location>
</feature>
<evidence type="ECO:0000256" key="13">
    <source>
        <dbReference type="ARBA" id="ARBA00023180"/>
    </source>
</evidence>
<keyword evidence="4 15" id="KW-0121">Carboxypeptidase</keyword>
<keyword evidence="8 15" id="KW-0732">Signal</keyword>
<keyword evidence="12 17" id="KW-0472">Membrane</keyword>
<dbReference type="EMBL" id="MU859061">
    <property type="protein sequence ID" value="KAK3957035.1"/>
    <property type="molecule type" value="Genomic_DNA"/>
</dbReference>
<dbReference type="GO" id="GO:0006508">
    <property type="term" value="P:proteolysis"/>
    <property type="evidence" value="ECO:0007669"/>
    <property type="project" value="UniProtKB-KW"/>
</dbReference>
<dbReference type="PRINTS" id="PR00724">
    <property type="entry name" value="CRBOXYPTASEC"/>
</dbReference>
<dbReference type="InterPro" id="IPR029058">
    <property type="entry name" value="AB_hydrolase_fold"/>
</dbReference>
<dbReference type="AlphaFoldDB" id="A0AAN6SKK2"/>
<comment type="catalytic activity">
    <reaction evidence="1">
        <text>Preferential release of a C-terminal arginine or lysine residue.</text>
        <dbReference type="EC" id="3.4.16.6"/>
    </reaction>
</comment>
<feature type="compositionally biased region" description="Basic and acidic residues" evidence="16">
    <location>
        <begin position="614"/>
        <end position="628"/>
    </location>
</feature>
<keyword evidence="7" id="KW-0053">Apoptosis</keyword>
<dbReference type="EC" id="3.4.16.-" evidence="15"/>
<feature type="chain" id="PRO_5042673719" description="Carboxypeptidase" evidence="15">
    <location>
        <begin position="36"/>
        <end position="660"/>
    </location>
</feature>
<evidence type="ECO:0000256" key="15">
    <source>
        <dbReference type="RuleBase" id="RU361156"/>
    </source>
</evidence>
<keyword evidence="6 17" id="KW-0812">Transmembrane</keyword>
<dbReference type="PANTHER" id="PTHR11802:SF190">
    <property type="entry name" value="PHEROMONE-PROCESSING CARBOXYPEPTIDASE KEX1"/>
    <property type="match status" value="1"/>
</dbReference>
<dbReference type="GO" id="GO:0004185">
    <property type="term" value="F:serine-type carboxypeptidase activity"/>
    <property type="evidence" value="ECO:0007669"/>
    <property type="project" value="UniProtKB-UniRule"/>
</dbReference>
<evidence type="ECO:0000256" key="10">
    <source>
        <dbReference type="ARBA" id="ARBA00022989"/>
    </source>
</evidence>
<evidence type="ECO:0000256" key="2">
    <source>
        <dbReference type="ARBA" id="ARBA00004393"/>
    </source>
</evidence>
<evidence type="ECO:0000256" key="5">
    <source>
        <dbReference type="ARBA" id="ARBA00022670"/>
    </source>
</evidence>
<evidence type="ECO:0000256" key="7">
    <source>
        <dbReference type="ARBA" id="ARBA00022703"/>
    </source>
</evidence>
<dbReference type="GO" id="GO:0005802">
    <property type="term" value="C:trans-Golgi network"/>
    <property type="evidence" value="ECO:0007669"/>
    <property type="project" value="TreeGrafter"/>
</dbReference>
<evidence type="ECO:0000313" key="19">
    <source>
        <dbReference type="Proteomes" id="UP001303222"/>
    </source>
</evidence>
<dbReference type="Proteomes" id="UP001303222">
    <property type="component" value="Unassembled WGS sequence"/>
</dbReference>
<comment type="similarity">
    <text evidence="3 15">Belongs to the peptidase S10 family.</text>
</comment>
<dbReference type="PANTHER" id="PTHR11802">
    <property type="entry name" value="SERINE PROTEASE FAMILY S10 SERINE CARBOXYPEPTIDASE"/>
    <property type="match status" value="1"/>
</dbReference>
<comment type="subcellular location">
    <subcellularLocation>
        <location evidence="2">Golgi apparatus</location>
        <location evidence="2">trans-Golgi network membrane</location>
        <topology evidence="2">Single-pass type I membrane protein</topology>
    </subcellularLocation>
</comment>
<keyword evidence="9 15" id="KW-0378">Hydrolase</keyword>
<gene>
    <name evidence="18" type="ORF">QBC32DRAFT_329431</name>
</gene>
<keyword evidence="10 17" id="KW-1133">Transmembrane helix</keyword>
<dbReference type="InterPro" id="IPR001563">
    <property type="entry name" value="Peptidase_S10"/>
</dbReference>
<protein>
    <recommendedName>
        <fullName evidence="15">Carboxypeptidase</fullName>
        <ecNumber evidence="15">3.4.16.-</ecNumber>
    </recommendedName>
</protein>
<feature type="transmembrane region" description="Helical" evidence="17">
    <location>
        <begin position="528"/>
        <end position="545"/>
    </location>
</feature>
<evidence type="ECO:0000256" key="6">
    <source>
        <dbReference type="ARBA" id="ARBA00022692"/>
    </source>
</evidence>
<accession>A0AAN6SKK2</accession>
<evidence type="ECO:0000313" key="18">
    <source>
        <dbReference type="EMBL" id="KAK3957035.1"/>
    </source>
</evidence>
<keyword evidence="11" id="KW-0333">Golgi apparatus</keyword>
<organism evidence="18 19">
    <name type="scientific">Pseudoneurospora amorphoporcata</name>
    <dbReference type="NCBI Taxonomy" id="241081"/>
    <lineage>
        <taxon>Eukaryota</taxon>
        <taxon>Fungi</taxon>
        <taxon>Dikarya</taxon>
        <taxon>Ascomycota</taxon>
        <taxon>Pezizomycotina</taxon>
        <taxon>Sordariomycetes</taxon>
        <taxon>Sordariomycetidae</taxon>
        <taxon>Sordariales</taxon>
        <taxon>Sordariaceae</taxon>
        <taxon>Pseudoneurospora</taxon>
    </lineage>
</organism>
<feature type="signal peptide" evidence="15">
    <location>
        <begin position="1"/>
        <end position="35"/>
    </location>
</feature>
<reference evidence="18" key="1">
    <citation type="journal article" date="2023" name="Mol. Phylogenet. Evol.">
        <title>Genome-scale phylogeny and comparative genomics of the fungal order Sordariales.</title>
        <authorList>
            <person name="Hensen N."/>
            <person name="Bonometti L."/>
            <person name="Westerberg I."/>
            <person name="Brannstrom I.O."/>
            <person name="Guillou S."/>
            <person name="Cros-Aarteil S."/>
            <person name="Calhoun S."/>
            <person name="Haridas S."/>
            <person name="Kuo A."/>
            <person name="Mondo S."/>
            <person name="Pangilinan J."/>
            <person name="Riley R."/>
            <person name="LaButti K."/>
            <person name="Andreopoulos B."/>
            <person name="Lipzen A."/>
            <person name="Chen C."/>
            <person name="Yan M."/>
            <person name="Daum C."/>
            <person name="Ng V."/>
            <person name="Clum A."/>
            <person name="Steindorff A."/>
            <person name="Ohm R.A."/>
            <person name="Martin F."/>
            <person name="Silar P."/>
            <person name="Natvig D.O."/>
            <person name="Lalanne C."/>
            <person name="Gautier V."/>
            <person name="Ament-Velasquez S.L."/>
            <person name="Kruys A."/>
            <person name="Hutchinson M.I."/>
            <person name="Powell A.J."/>
            <person name="Barry K."/>
            <person name="Miller A.N."/>
            <person name="Grigoriev I.V."/>
            <person name="Debuchy R."/>
            <person name="Gladieux P."/>
            <person name="Hiltunen Thoren M."/>
            <person name="Johannesson H."/>
        </authorList>
    </citation>
    <scope>NUCLEOTIDE SEQUENCE</scope>
    <source>
        <strain evidence="18">CBS 626.80</strain>
    </source>
</reference>